<proteinExistence type="predicted"/>
<evidence type="ECO:0000313" key="1">
    <source>
        <dbReference type="EMBL" id="KAI3736113.1"/>
    </source>
</evidence>
<protein>
    <submittedName>
        <fullName evidence="1">Uncharacterized protein</fullName>
    </submittedName>
</protein>
<dbReference type="Proteomes" id="UP001055879">
    <property type="component" value="Linkage Group LG04"/>
</dbReference>
<accession>A0ACB9CPK6</accession>
<name>A0ACB9CPK6_ARCLA</name>
<gene>
    <name evidence="1" type="ORF">L6452_15646</name>
</gene>
<sequence>MGTWDMFSIRTLFLLLPPNTLCIFSNHPNPNKTIHFTLRLFFKLEALNPAAMMEDSGDVVIDAEYEFSAPKFFDFILGETEDQMREAQLWFDTALTYAPSPFMHKVKTTRAVQLESLCDFTEPEISQKEPVPSESTGTSSTMKNITLEPEKQSAKTEQDPADSKEDVTSKDAKDEHNGSLTSHVCVDEKNTELKKDVLAQDTGSGGVSSSNVTVEQNQTAKNTYPLQGVESCTPKPAVASQKNKNMSQTESKKQQTARRIASAVKNPSALKSRNQSQPSQAIKTPATVKRDTSQGNKAGTPNLLALENQAIKRQKLEGGKTRQILNIKTQILLHKARPGAVNSSNSNLVTPSTARSRKEERKMYVREPASSDPFVSMAEMMRKFQSGTRNLNLPPRSSSISHGDGQVMQRKPKLTLTRPKEPDFVTSQRVRSVKIKSSAELEEEMMAKIPKFKARPVNRKILEAPTLPAMKRSTPQIPEFQEFHLETMERAHQNAETSTVASTEAPPQIHQWKPHLTTPKTPPLQTLLRARPPKIKSTEELEKEELEKAPKFKARPLNKKIFESKGELGLFCNKKRQVTIPQEFHFAIDERIPPSTANVADLFDKLSLCSDSYNQKPIPRNTAPNPFHLHTEERGAEKEKRFVMEIIHKQIEDERARIPKATPYPYTTDYPVVPPKPDPKQCTKPEPFQLESLARHEEEVQREMEERRRLELEEARMRMFKAQPILKEDPIPVPEKVRRPLTEVQEFDLHVEHRAVDRAEFDKKVKEKEMMYKRYRDEAESAKMMEEEKALKQLRRTLVPHARPVPNFNKPFLPRKSSKGVTRPKSPKLKIIERTERRKMVVAAATSSAASNMR</sequence>
<evidence type="ECO:0000313" key="2">
    <source>
        <dbReference type="Proteomes" id="UP001055879"/>
    </source>
</evidence>
<organism evidence="1 2">
    <name type="scientific">Arctium lappa</name>
    <name type="common">Greater burdock</name>
    <name type="synonym">Lappa major</name>
    <dbReference type="NCBI Taxonomy" id="4217"/>
    <lineage>
        <taxon>Eukaryota</taxon>
        <taxon>Viridiplantae</taxon>
        <taxon>Streptophyta</taxon>
        <taxon>Embryophyta</taxon>
        <taxon>Tracheophyta</taxon>
        <taxon>Spermatophyta</taxon>
        <taxon>Magnoliopsida</taxon>
        <taxon>eudicotyledons</taxon>
        <taxon>Gunneridae</taxon>
        <taxon>Pentapetalae</taxon>
        <taxon>asterids</taxon>
        <taxon>campanulids</taxon>
        <taxon>Asterales</taxon>
        <taxon>Asteraceae</taxon>
        <taxon>Carduoideae</taxon>
        <taxon>Cardueae</taxon>
        <taxon>Arctiinae</taxon>
        <taxon>Arctium</taxon>
    </lineage>
</organism>
<comment type="caution">
    <text evidence="1">The sequence shown here is derived from an EMBL/GenBank/DDBJ whole genome shotgun (WGS) entry which is preliminary data.</text>
</comment>
<keyword evidence="2" id="KW-1185">Reference proteome</keyword>
<reference evidence="1 2" key="2">
    <citation type="journal article" date="2022" name="Mol. Ecol. Resour.">
        <title>The genomes of chicory, endive, great burdock and yacon provide insights into Asteraceae paleo-polyploidization history and plant inulin production.</title>
        <authorList>
            <person name="Fan W."/>
            <person name="Wang S."/>
            <person name="Wang H."/>
            <person name="Wang A."/>
            <person name="Jiang F."/>
            <person name="Liu H."/>
            <person name="Zhao H."/>
            <person name="Xu D."/>
            <person name="Zhang Y."/>
        </authorList>
    </citation>
    <scope>NUCLEOTIDE SEQUENCE [LARGE SCALE GENOMIC DNA]</scope>
    <source>
        <strain evidence="2">cv. Niubang</strain>
    </source>
</reference>
<reference evidence="2" key="1">
    <citation type="journal article" date="2022" name="Mol. Ecol. Resour.">
        <title>The genomes of chicory, endive, great burdock and yacon provide insights into Asteraceae palaeo-polyploidization history and plant inulin production.</title>
        <authorList>
            <person name="Fan W."/>
            <person name="Wang S."/>
            <person name="Wang H."/>
            <person name="Wang A."/>
            <person name="Jiang F."/>
            <person name="Liu H."/>
            <person name="Zhao H."/>
            <person name="Xu D."/>
            <person name="Zhang Y."/>
        </authorList>
    </citation>
    <scope>NUCLEOTIDE SEQUENCE [LARGE SCALE GENOMIC DNA]</scope>
    <source>
        <strain evidence="2">cv. Niubang</strain>
    </source>
</reference>
<dbReference type="EMBL" id="CM042050">
    <property type="protein sequence ID" value="KAI3736113.1"/>
    <property type="molecule type" value="Genomic_DNA"/>
</dbReference>